<gene>
    <name evidence="3" type="ORF">GCM10009544_10500</name>
</gene>
<feature type="transmembrane region" description="Helical" evidence="2">
    <location>
        <begin position="152"/>
        <end position="173"/>
    </location>
</feature>
<feature type="region of interest" description="Disordered" evidence="1">
    <location>
        <begin position="174"/>
        <end position="209"/>
    </location>
</feature>
<evidence type="ECO:0000313" key="4">
    <source>
        <dbReference type="Proteomes" id="UP001499895"/>
    </source>
</evidence>
<organism evidence="3 4">
    <name type="scientific">Streptomyces stramineus</name>
    <dbReference type="NCBI Taxonomy" id="173861"/>
    <lineage>
        <taxon>Bacteria</taxon>
        <taxon>Bacillati</taxon>
        <taxon>Actinomycetota</taxon>
        <taxon>Actinomycetes</taxon>
        <taxon>Kitasatosporales</taxon>
        <taxon>Streptomycetaceae</taxon>
        <taxon>Streptomyces</taxon>
    </lineage>
</organism>
<dbReference type="RefSeq" id="WP_344086282.1">
    <property type="nucleotide sequence ID" value="NZ_BAAAHB010000006.1"/>
</dbReference>
<proteinExistence type="predicted"/>
<evidence type="ECO:0000256" key="2">
    <source>
        <dbReference type="SAM" id="Phobius"/>
    </source>
</evidence>
<feature type="compositionally biased region" description="Pro residues" evidence="1">
    <location>
        <begin position="47"/>
        <end position="84"/>
    </location>
</feature>
<feature type="compositionally biased region" description="Low complexity" evidence="1">
    <location>
        <begin position="26"/>
        <end position="46"/>
    </location>
</feature>
<protein>
    <submittedName>
        <fullName evidence="3">PQQ-binding-like beta-propeller repeat protein</fullName>
    </submittedName>
</protein>
<evidence type="ECO:0000313" key="3">
    <source>
        <dbReference type="EMBL" id="GAA0449564.1"/>
    </source>
</evidence>
<keyword evidence="2" id="KW-1133">Transmembrane helix</keyword>
<reference evidence="3 4" key="1">
    <citation type="journal article" date="2019" name="Int. J. Syst. Evol. Microbiol.">
        <title>The Global Catalogue of Microorganisms (GCM) 10K type strain sequencing project: providing services to taxonomists for standard genome sequencing and annotation.</title>
        <authorList>
            <consortium name="The Broad Institute Genomics Platform"/>
            <consortium name="The Broad Institute Genome Sequencing Center for Infectious Disease"/>
            <person name="Wu L."/>
            <person name="Ma J."/>
        </authorList>
    </citation>
    <scope>NUCLEOTIDE SEQUENCE [LARGE SCALE GENOMIC DNA]</scope>
    <source>
        <strain evidence="3 4">JCM 10649</strain>
    </source>
</reference>
<evidence type="ECO:0000256" key="1">
    <source>
        <dbReference type="SAM" id="MobiDB-lite"/>
    </source>
</evidence>
<dbReference type="EMBL" id="BAAAHB010000006">
    <property type="protein sequence ID" value="GAA0449564.1"/>
    <property type="molecule type" value="Genomic_DNA"/>
</dbReference>
<dbReference type="Proteomes" id="UP001499895">
    <property type="component" value="Unassembled WGS sequence"/>
</dbReference>
<keyword evidence="4" id="KW-1185">Reference proteome</keyword>
<keyword evidence="2" id="KW-0472">Membrane</keyword>
<feature type="compositionally biased region" description="Pro residues" evidence="1">
    <location>
        <begin position="1"/>
        <end position="18"/>
    </location>
</feature>
<comment type="caution">
    <text evidence="3">The sequence shown here is derived from an EMBL/GenBank/DDBJ whole genome shotgun (WGS) entry which is preliminary data.</text>
</comment>
<dbReference type="InterPro" id="IPR011047">
    <property type="entry name" value="Quinoprotein_ADH-like_sf"/>
</dbReference>
<name>A0ABN0ZJL6_9ACTN</name>
<feature type="compositionally biased region" description="Gly residues" evidence="1">
    <location>
        <begin position="190"/>
        <end position="204"/>
    </location>
</feature>
<keyword evidence="2" id="KW-0812">Transmembrane</keyword>
<dbReference type="SUPFAM" id="SSF50998">
    <property type="entry name" value="Quinoprotein alcohol dehydrogenase-like"/>
    <property type="match status" value="1"/>
</dbReference>
<feature type="region of interest" description="Disordered" evidence="1">
    <location>
        <begin position="1"/>
        <end position="148"/>
    </location>
</feature>
<accession>A0ABN0ZJL6</accession>
<sequence length="622" mass="64132">MSQPPQPPNQPQGVPPTQPGGGFGAPNPSYGYPPQQPQAQPGYGYPQTPPPPPAGAPQMPPPPPGAPQTPPPPPGMPQTPPPPGGGYGYPGAPTPPPPNGGYGYPGAPTQPYGAPQVPPFGTAQQPGQFPGYPGHPGAPAPGPGNGGSKQRMMAIVAGAVALVLLVGGGIWFATSGDDKDPEVSSAGSSQGTGGKGDNGNGKGGTKPQTVDGKLLFEVEQEEVKDMVNAKGMWVTDQVVAKSDNYKIVGYGLSGGKKWDLPLDGAVCWANPKATADGKAVVLVSDGKPSEEKKYGGPCTQVIALDLNKGTKLWQKSVKAGDRDVTFDEVTIGGGTVAAGGIRGGAAWSLDGGKELWKPKEDSDNCKDAGYGGGTDKLVAVRRCGDYERPLVTVQTLDPKSGAVKSSYKVPAGLNYPHIASVDPLVVAVAAGDSTGNGASDFLVLDDSAKDATLRTKISTGNGKYEPKCPSTEVEGCTKMAITKDTLYLATEEHSSGNANEYGRVNEIVAFDLTSGQTKGKVDGTPGAQLVPLGVDKDGYALGYRNPTYNAGGAVLRIDPKTYKADVVLKNADSTSKAERELSPNYQQAVFAQGRLFLGTNYLHKRTISGLGKQYTLLIFGGS</sequence>